<accession>A0A9P1E7W2</accession>
<reference evidence="4" key="1">
    <citation type="submission" date="2022-07" db="EMBL/GenBank/DDBJ databases">
        <authorList>
            <person name="Macas J."/>
            <person name="Novak P."/>
            <person name="Neumann P."/>
        </authorList>
    </citation>
    <scope>NUCLEOTIDE SEQUENCE</scope>
</reference>
<dbReference type="CDD" id="cd21618">
    <property type="entry name" value="RRM_AtNSRA_like"/>
    <property type="match status" value="1"/>
</dbReference>
<dbReference type="SUPFAM" id="SSF54928">
    <property type="entry name" value="RNA-binding domain, RBD"/>
    <property type="match status" value="1"/>
</dbReference>
<sequence>MGDAYWNRHAALHQSPGLLKRPRSDYEVTPALPMSHEMPNYFRRDDDRGMPQLKDTQTIGSAYDRYLQSSHAPSFSTGEASNYKGAGFRRAGGVDVTTAHDPVAMAHGAFGPELVTNGRSMEYVGHMPMDAMGRPHDTLPLPPDASNTIYVEGLPPDCTRREVAHIFRPFVGYKEVRLVKKESKHRGGEPLVLCFVDFGDAACAATALSAVQGYKLDEHDRDAPYLRLQFSKYPGARSGAGGRGKR</sequence>
<gene>
    <name evidence="4" type="ORF">CEURO_LOCUS9296</name>
</gene>
<dbReference type="InterPro" id="IPR000504">
    <property type="entry name" value="RRM_dom"/>
</dbReference>
<dbReference type="SMART" id="SM00360">
    <property type="entry name" value="RRM"/>
    <property type="match status" value="1"/>
</dbReference>
<dbReference type="Pfam" id="PF00076">
    <property type="entry name" value="RRM_1"/>
    <property type="match status" value="1"/>
</dbReference>
<dbReference type="OrthoDB" id="431169at2759"/>
<evidence type="ECO:0000259" key="3">
    <source>
        <dbReference type="PROSITE" id="PS50102"/>
    </source>
</evidence>
<evidence type="ECO:0000313" key="4">
    <source>
        <dbReference type="EMBL" id="CAH9085229.1"/>
    </source>
</evidence>
<dbReference type="Proteomes" id="UP001152484">
    <property type="component" value="Unassembled WGS sequence"/>
</dbReference>
<dbReference type="InterPro" id="IPR012677">
    <property type="entry name" value="Nucleotide-bd_a/b_plait_sf"/>
</dbReference>
<evidence type="ECO:0000256" key="2">
    <source>
        <dbReference type="PROSITE-ProRule" id="PRU00176"/>
    </source>
</evidence>
<comment type="caution">
    <text evidence="4">The sequence shown here is derived from an EMBL/GenBank/DDBJ whole genome shotgun (WGS) entry which is preliminary data.</text>
</comment>
<evidence type="ECO:0000313" key="5">
    <source>
        <dbReference type="Proteomes" id="UP001152484"/>
    </source>
</evidence>
<dbReference type="PANTHER" id="PTHR10501">
    <property type="entry name" value="U1 SMALL NUCLEAR RIBONUCLEOPROTEIN A/U2 SMALL NUCLEAR RIBONUCLEOPROTEIN B"/>
    <property type="match status" value="1"/>
</dbReference>
<dbReference type="InterPro" id="IPR035979">
    <property type="entry name" value="RBD_domain_sf"/>
</dbReference>
<dbReference type="GO" id="GO:0003723">
    <property type="term" value="F:RNA binding"/>
    <property type="evidence" value="ECO:0007669"/>
    <property type="project" value="UniProtKB-UniRule"/>
</dbReference>
<dbReference type="PROSITE" id="PS50102">
    <property type="entry name" value="RRM"/>
    <property type="match status" value="1"/>
</dbReference>
<name>A0A9P1E7W2_CUSEU</name>
<feature type="domain" description="RRM" evidence="3">
    <location>
        <begin position="147"/>
        <end position="233"/>
    </location>
</feature>
<dbReference type="AlphaFoldDB" id="A0A9P1E7W2"/>
<dbReference type="Gene3D" id="3.30.70.330">
    <property type="match status" value="1"/>
</dbReference>
<keyword evidence="1 2" id="KW-0694">RNA-binding</keyword>
<evidence type="ECO:0000256" key="1">
    <source>
        <dbReference type="ARBA" id="ARBA00022884"/>
    </source>
</evidence>
<protein>
    <recommendedName>
        <fullName evidence="3">RRM domain-containing protein</fullName>
    </recommendedName>
</protein>
<proteinExistence type="predicted"/>
<dbReference type="EMBL" id="CAMAPE010000018">
    <property type="protein sequence ID" value="CAH9085229.1"/>
    <property type="molecule type" value="Genomic_DNA"/>
</dbReference>
<organism evidence="4 5">
    <name type="scientific">Cuscuta europaea</name>
    <name type="common">European dodder</name>
    <dbReference type="NCBI Taxonomy" id="41803"/>
    <lineage>
        <taxon>Eukaryota</taxon>
        <taxon>Viridiplantae</taxon>
        <taxon>Streptophyta</taxon>
        <taxon>Embryophyta</taxon>
        <taxon>Tracheophyta</taxon>
        <taxon>Spermatophyta</taxon>
        <taxon>Magnoliopsida</taxon>
        <taxon>eudicotyledons</taxon>
        <taxon>Gunneridae</taxon>
        <taxon>Pentapetalae</taxon>
        <taxon>asterids</taxon>
        <taxon>lamiids</taxon>
        <taxon>Solanales</taxon>
        <taxon>Convolvulaceae</taxon>
        <taxon>Cuscuteae</taxon>
        <taxon>Cuscuta</taxon>
        <taxon>Cuscuta subgen. Cuscuta</taxon>
    </lineage>
</organism>
<keyword evidence="5" id="KW-1185">Reference proteome</keyword>